<feature type="region of interest" description="Disordered" evidence="1">
    <location>
        <begin position="26"/>
        <end position="53"/>
    </location>
</feature>
<dbReference type="Proteomes" id="UP000789570">
    <property type="component" value="Unassembled WGS sequence"/>
</dbReference>
<protein>
    <submittedName>
        <fullName evidence="3">16763_t:CDS:1</fullName>
    </submittedName>
</protein>
<proteinExistence type="predicted"/>
<comment type="caution">
    <text evidence="3">The sequence shown here is derived from an EMBL/GenBank/DDBJ whole genome shotgun (WGS) entry which is preliminary data.</text>
</comment>
<evidence type="ECO:0000256" key="2">
    <source>
        <dbReference type="SAM" id="SignalP"/>
    </source>
</evidence>
<name>A0A9N8Z537_9GLOM</name>
<accession>A0A9N8Z537</accession>
<keyword evidence="4" id="KW-1185">Reference proteome</keyword>
<feature type="region of interest" description="Disordered" evidence="1">
    <location>
        <begin position="120"/>
        <end position="153"/>
    </location>
</feature>
<feature type="compositionally biased region" description="Basic and acidic residues" evidence="1">
    <location>
        <begin position="135"/>
        <end position="144"/>
    </location>
</feature>
<feature type="signal peptide" evidence="2">
    <location>
        <begin position="1"/>
        <end position="19"/>
    </location>
</feature>
<feature type="chain" id="PRO_5040397396" evidence="2">
    <location>
        <begin position="20"/>
        <end position="230"/>
    </location>
</feature>
<evidence type="ECO:0000256" key="1">
    <source>
        <dbReference type="SAM" id="MobiDB-lite"/>
    </source>
</evidence>
<evidence type="ECO:0000313" key="4">
    <source>
        <dbReference type="Proteomes" id="UP000789570"/>
    </source>
</evidence>
<dbReference type="OrthoDB" id="2441188at2759"/>
<gene>
    <name evidence="3" type="ORF">FCALED_LOCUS2514</name>
</gene>
<dbReference type="EMBL" id="CAJVPQ010000385">
    <property type="protein sequence ID" value="CAG8476994.1"/>
    <property type="molecule type" value="Genomic_DNA"/>
</dbReference>
<keyword evidence="2" id="KW-0732">Signal</keyword>
<evidence type="ECO:0000313" key="3">
    <source>
        <dbReference type="EMBL" id="CAG8476994.1"/>
    </source>
</evidence>
<dbReference type="AlphaFoldDB" id="A0A9N8Z537"/>
<sequence length="230" mass="24807">MKSITFSLVLAIFVAFVYSTPFPQAPEAPEGGGEPKIVIAGPGSGPWSQGSEQVASWWSTGIEEDEPVTVSTLAEGDPTPIFSADSTVLAGSLPFSIDDKYSPGTNYVVEVALKSNPEVKGTGEPFTVTPASGVEGEKQDESREGGNNPKNPSMIVEMIANKLDRKRVAEFLDCYIENSMSVLCSLGDYWSVASKESLTRRVIWGVEIDGTVIEDAKDDMLRFLSPRFSK</sequence>
<organism evidence="3 4">
    <name type="scientific">Funneliformis caledonium</name>
    <dbReference type="NCBI Taxonomy" id="1117310"/>
    <lineage>
        <taxon>Eukaryota</taxon>
        <taxon>Fungi</taxon>
        <taxon>Fungi incertae sedis</taxon>
        <taxon>Mucoromycota</taxon>
        <taxon>Glomeromycotina</taxon>
        <taxon>Glomeromycetes</taxon>
        <taxon>Glomerales</taxon>
        <taxon>Glomeraceae</taxon>
        <taxon>Funneliformis</taxon>
    </lineage>
</organism>
<reference evidence="3" key="1">
    <citation type="submission" date="2021-06" db="EMBL/GenBank/DDBJ databases">
        <authorList>
            <person name="Kallberg Y."/>
            <person name="Tangrot J."/>
            <person name="Rosling A."/>
        </authorList>
    </citation>
    <scope>NUCLEOTIDE SEQUENCE</scope>
    <source>
        <strain evidence="3">UK204</strain>
    </source>
</reference>